<proteinExistence type="predicted"/>
<dbReference type="Proteomes" id="UP000249081">
    <property type="component" value="Unassembled WGS sequence"/>
</dbReference>
<name>A0A2W4YE23_9CYAN</name>
<gene>
    <name evidence="1" type="ORF">DCF17_01080</name>
</gene>
<dbReference type="Gene3D" id="3.40.50.300">
    <property type="entry name" value="P-loop containing nucleotide triphosphate hydrolases"/>
    <property type="match status" value="1"/>
</dbReference>
<comment type="caution">
    <text evidence="1">The sequence shown here is derived from an EMBL/GenBank/DDBJ whole genome shotgun (WGS) entry which is preliminary data.</text>
</comment>
<dbReference type="AlphaFoldDB" id="A0A2W4YE23"/>
<accession>A0A2W4YE23</accession>
<dbReference type="EMBL" id="QBMN01000004">
    <property type="protein sequence ID" value="PZO45551.1"/>
    <property type="molecule type" value="Genomic_DNA"/>
</dbReference>
<evidence type="ECO:0008006" key="3">
    <source>
        <dbReference type="Google" id="ProtNLM"/>
    </source>
</evidence>
<dbReference type="SUPFAM" id="SSF52540">
    <property type="entry name" value="P-loop containing nucleoside triphosphate hydrolases"/>
    <property type="match status" value="2"/>
</dbReference>
<dbReference type="InterPro" id="IPR027417">
    <property type="entry name" value="P-loop_NTPase"/>
</dbReference>
<organism evidence="1 2">
    <name type="scientific">Shackletoniella antarctica</name>
    <dbReference type="NCBI Taxonomy" id="268115"/>
    <lineage>
        <taxon>Bacteria</taxon>
        <taxon>Bacillati</taxon>
        <taxon>Cyanobacteriota</taxon>
        <taxon>Cyanophyceae</taxon>
        <taxon>Oculatellales</taxon>
        <taxon>Oculatellaceae</taxon>
        <taxon>Shackletoniella</taxon>
    </lineage>
</organism>
<reference evidence="1 2" key="2">
    <citation type="submission" date="2018-06" db="EMBL/GenBank/DDBJ databases">
        <title>Metagenomic assembly of (sub)arctic Cyanobacteria and their associated microbiome from non-axenic cultures.</title>
        <authorList>
            <person name="Baurain D."/>
        </authorList>
    </citation>
    <scope>NUCLEOTIDE SEQUENCE [LARGE SCALE GENOMIC DNA]</scope>
    <source>
        <strain evidence="1">ULC041bin1</strain>
    </source>
</reference>
<protein>
    <recommendedName>
        <fullName evidence="3">Double-GTPase 2 domain-containing protein</fullName>
    </recommendedName>
</protein>
<sequence length="327" mass="37008">MSELQITMLGPSGVGKTTLLTAMYEQFESNIGSTDLQLTPDEDSSAILQDTLIDLKSLLDAFEAKGGIQGTEAIGGPDSLRSFTFGLGKKGKKPSLTLRFRDYPGGYHAAKSTKDEKEFLRNLIVESHVILVAIDAPSLMEQNGRYHERINRPQQIKDLFKDAYSTRDANEPKMIIFAPVKCEKYLKKQQKNILEEAIKSGYSSLLDHFRSESLSSWVVSVLTPVQTVGNVVLSRIEADDKGNPHFYFRKTRHDAKYEPRDSEQPLRYLLRFLLKIHLDSRSWGKFNFIRGWLGIDNHLQKAVDEFARGCKTSDGFTILQGESWLKI</sequence>
<reference evidence="2" key="1">
    <citation type="submission" date="2018-04" db="EMBL/GenBank/DDBJ databases">
        <authorList>
            <person name="Cornet L."/>
        </authorList>
    </citation>
    <scope>NUCLEOTIDE SEQUENCE [LARGE SCALE GENOMIC DNA]</scope>
</reference>
<evidence type="ECO:0000313" key="2">
    <source>
        <dbReference type="Proteomes" id="UP000249081"/>
    </source>
</evidence>
<evidence type="ECO:0000313" key="1">
    <source>
        <dbReference type="EMBL" id="PZO45551.1"/>
    </source>
</evidence>